<keyword evidence="3" id="KW-1185">Reference proteome</keyword>
<organism evidence="2 3">
    <name type="scientific">Vicingus serpentipes</name>
    <dbReference type="NCBI Taxonomy" id="1926625"/>
    <lineage>
        <taxon>Bacteria</taxon>
        <taxon>Pseudomonadati</taxon>
        <taxon>Bacteroidota</taxon>
        <taxon>Flavobacteriia</taxon>
        <taxon>Flavobacteriales</taxon>
        <taxon>Vicingaceae</taxon>
        <taxon>Vicingus</taxon>
    </lineage>
</organism>
<dbReference type="PANTHER" id="PTHR42828:SF3">
    <property type="entry name" value="THREONYLCARBAMOYL-AMP SYNTHASE"/>
    <property type="match status" value="1"/>
</dbReference>
<gene>
    <name evidence="2" type="ORF">FRY74_02975</name>
</gene>
<dbReference type="Pfam" id="PF01300">
    <property type="entry name" value="Sua5_yciO_yrdC"/>
    <property type="match status" value="1"/>
</dbReference>
<proteinExistence type="predicted"/>
<dbReference type="PROSITE" id="PS51163">
    <property type="entry name" value="YRDC"/>
    <property type="match status" value="1"/>
</dbReference>
<dbReference type="NCBIfam" id="TIGR00057">
    <property type="entry name" value="L-threonylcarbamoyladenylate synthase"/>
    <property type="match status" value="1"/>
</dbReference>
<dbReference type="EMBL" id="VOOS01000001">
    <property type="protein sequence ID" value="TXB67164.1"/>
    <property type="molecule type" value="Genomic_DNA"/>
</dbReference>
<evidence type="ECO:0000259" key="1">
    <source>
        <dbReference type="PROSITE" id="PS51163"/>
    </source>
</evidence>
<dbReference type="OrthoDB" id="9814580at2"/>
<name>A0A5C6RYJ8_9FLAO</name>
<dbReference type="PANTHER" id="PTHR42828">
    <property type="entry name" value="DHBP SYNTHASE RIBB-LIKE ALPHA/BETA DOMAIN-CONTAINING PROTEIN"/>
    <property type="match status" value="1"/>
</dbReference>
<dbReference type="AlphaFoldDB" id="A0A5C6RYJ8"/>
<dbReference type="InterPro" id="IPR006070">
    <property type="entry name" value="Sua5-like_dom"/>
</dbReference>
<accession>A0A5C6RYJ8</accession>
<dbReference type="Gene3D" id="3.90.870.10">
    <property type="entry name" value="DHBP synthase"/>
    <property type="match status" value="1"/>
</dbReference>
<comment type="caution">
    <text evidence="2">The sequence shown here is derived from an EMBL/GenBank/DDBJ whole genome shotgun (WGS) entry which is preliminary data.</text>
</comment>
<evidence type="ECO:0000313" key="3">
    <source>
        <dbReference type="Proteomes" id="UP000321721"/>
    </source>
</evidence>
<dbReference type="InterPro" id="IPR017945">
    <property type="entry name" value="DHBP_synth_RibB-like_a/b_dom"/>
</dbReference>
<dbReference type="GO" id="GO:0003725">
    <property type="term" value="F:double-stranded RNA binding"/>
    <property type="evidence" value="ECO:0007669"/>
    <property type="project" value="InterPro"/>
</dbReference>
<dbReference type="SUPFAM" id="SSF55821">
    <property type="entry name" value="YrdC/RibB"/>
    <property type="match status" value="1"/>
</dbReference>
<dbReference type="InterPro" id="IPR052532">
    <property type="entry name" value="SUA5_domain"/>
</dbReference>
<evidence type="ECO:0000313" key="2">
    <source>
        <dbReference type="EMBL" id="TXB67164.1"/>
    </source>
</evidence>
<sequence length="205" mass="22924">MLISIYPDNPDERKIAQVVKTLKKGGIIIYPTDTVYSMACDLNNRKAVERMAQLKGIKVEKANFSLICFDLSHISDFTVQFSNATYKLMKRALPGPYTFILNANTSVPKLFKSNKKTIGIRIPDNNIARALVKELGNPLISTSVHDDDEILEYITNPELIYEKYEKLVDIVIDGGFGKNDASTVIDCTHDEPEVIREGVGSIDII</sequence>
<feature type="domain" description="YrdC-like" evidence="1">
    <location>
        <begin position="12"/>
        <end position="200"/>
    </location>
</feature>
<protein>
    <submittedName>
        <fullName evidence="2">Threonylcarbamoyl-AMP synthase</fullName>
    </submittedName>
</protein>
<reference evidence="2 3" key="1">
    <citation type="submission" date="2019-08" db="EMBL/GenBank/DDBJ databases">
        <title>Genome of Vicingus serpentipes NCIMB 15042.</title>
        <authorList>
            <person name="Bowman J.P."/>
        </authorList>
    </citation>
    <scope>NUCLEOTIDE SEQUENCE [LARGE SCALE GENOMIC DNA]</scope>
    <source>
        <strain evidence="2 3">NCIMB 15042</strain>
    </source>
</reference>
<dbReference type="Proteomes" id="UP000321721">
    <property type="component" value="Unassembled WGS sequence"/>
</dbReference>